<dbReference type="PANTHER" id="PTHR47989">
    <property type="entry name" value="OS01G0750732 PROTEIN"/>
    <property type="match status" value="1"/>
</dbReference>
<dbReference type="PANTHER" id="PTHR47989:SF45">
    <property type="entry name" value="OS01G0709500 PROTEIN"/>
    <property type="match status" value="1"/>
</dbReference>
<protein>
    <recommendedName>
        <fullName evidence="5">Receptor-like PK ALE2 N-terminal domain-containing protein</fullName>
    </recommendedName>
</protein>
<organism evidence="6 7">
    <name type="scientific">Klebsormidium nitens</name>
    <name type="common">Green alga</name>
    <name type="synonym">Ulothrix nitens</name>
    <dbReference type="NCBI Taxonomy" id="105231"/>
    <lineage>
        <taxon>Eukaryota</taxon>
        <taxon>Viridiplantae</taxon>
        <taxon>Streptophyta</taxon>
        <taxon>Klebsormidiophyceae</taxon>
        <taxon>Klebsormidiales</taxon>
        <taxon>Klebsormidiaceae</taxon>
        <taxon>Klebsormidium</taxon>
    </lineage>
</organism>
<dbReference type="GO" id="GO:0005524">
    <property type="term" value="F:ATP binding"/>
    <property type="evidence" value="ECO:0007669"/>
    <property type="project" value="UniProtKB-KW"/>
</dbReference>
<gene>
    <name evidence="6" type="ORF">KFL_010520020</name>
</gene>
<evidence type="ECO:0000313" key="6">
    <source>
        <dbReference type="EMBL" id="GAQ92561.1"/>
    </source>
</evidence>
<feature type="region of interest" description="Disordered" evidence="3">
    <location>
        <begin position="49"/>
        <end position="70"/>
    </location>
</feature>
<sequence length="584" mass="58864">MQAPVIPAPTVTLPATLQATPAPANPLPTQPPAIAAPTNVAIPVPTQPLSTAAASTSPPTKTSTPAAPLLSAPTPAATLVTTPGIPTLAPTVAPIVASTVAPRSATATPPPTPAGTLAPPTTPFGTPISTTPLVAQAQSLAPTLATVPPGISGLLNTSAPVNTSLPLSSSPLGVNLSNSPLLTPFQNLSQLNGTFALAAPPLTFPSPPPSGKNCPNACPLGTALRPADLTCDCVLPTIVELAFRRFAQQFLPNVPEFVLEVADGLNLTAAQVSVQGFCSVLHSGRRLLQSQVHDLIVTTWLLPIASPADPAPMQLSNNQTAAITELFVSKQMRLNQTLFGDYSVIQILPPAPVAAATMGTGSGVPIVAPKVGAVSGSPSLGTPPNASPSSSSSDSGSLSVGVVAGIVAGAIFGIGGLLFFVSFASVVRRRRLQQSANRTGGWSKDEGSPDAPVRGAERAPALGAGLAAAEGLDSWGSPAFAPLRGPTIPPTSAASNAVTHVPPAGFLPVNSLGPPSVGSTSWQDPPARIGSYGATTATRPGQFPVSTVDSTGLAPGLNYSSELEYYSPEQPGSKGHNLKWARKR</sequence>
<keyword evidence="2" id="KW-0067">ATP-binding</keyword>
<feature type="region of interest" description="Disordered" evidence="3">
    <location>
        <begin position="434"/>
        <end position="456"/>
    </location>
</feature>
<dbReference type="Pfam" id="PF23180">
    <property type="entry name" value="ALE2_N"/>
    <property type="match status" value="1"/>
</dbReference>
<feature type="domain" description="Receptor-like PK ALE2 N-terminal" evidence="5">
    <location>
        <begin position="226"/>
        <end position="348"/>
    </location>
</feature>
<keyword evidence="4" id="KW-0472">Membrane</keyword>
<accession>A0A1Y1ITB1</accession>
<evidence type="ECO:0000256" key="1">
    <source>
        <dbReference type="ARBA" id="ARBA00022741"/>
    </source>
</evidence>
<dbReference type="Proteomes" id="UP000054558">
    <property type="component" value="Unassembled WGS sequence"/>
</dbReference>
<evidence type="ECO:0000313" key="7">
    <source>
        <dbReference type="Proteomes" id="UP000054558"/>
    </source>
</evidence>
<proteinExistence type="predicted"/>
<dbReference type="STRING" id="105231.A0A1Y1ITB1"/>
<keyword evidence="4" id="KW-1133">Transmembrane helix</keyword>
<evidence type="ECO:0000256" key="4">
    <source>
        <dbReference type="SAM" id="Phobius"/>
    </source>
</evidence>
<feature type="region of interest" description="Disordered" evidence="3">
    <location>
        <begin position="565"/>
        <end position="584"/>
    </location>
</feature>
<evidence type="ECO:0000259" key="5">
    <source>
        <dbReference type="Pfam" id="PF23180"/>
    </source>
</evidence>
<keyword evidence="4" id="KW-0812">Transmembrane</keyword>
<name>A0A1Y1ITB1_KLENI</name>
<keyword evidence="7" id="KW-1185">Reference proteome</keyword>
<dbReference type="InterPro" id="IPR057597">
    <property type="entry name" value="ALE2_N"/>
</dbReference>
<dbReference type="OMA" id="RNAKHES"/>
<evidence type="ECO:0000256" key="3">
    <source>
        <dbReference type="SAM" id="MobiDB-lite"/>
    </source>
</evidence>
<dbReference type="EMBL" id="DF238001">
    <property type="protein sequence ID" value="GAQ92561.1"/>
    <property type="molecule type" value="Genomic_DNA"/>
</dbReference>
<feature type="transmembrane region" description="Helical" evidence="4">
    <location>
        <begin position="398"/>
        <end position="427"/>
    </location>
</feature>
<reference evidence="6 7" key="1">
    <citation type="journal article" date="2014" name="Nat. Commun.">
        <title>Klebsormidium flaccidum genome reveals primary factors for plant terrestrial adaptation.</title>
        <authorList>
            <person name="Hori K."/>
            <person name="Maruyama F."/>
            <person name="Fujisawa T."/>
            <person name="Togashi T."/>
            <person name="Yamamoto N."/>
            <person name="Seo M."/>
            <person name="Sato S."/>
            <person name="Yamada T."/>
            <person name="Mori H."/>
            <person name="Tajima N."/>
            <person name="Moriyama T."/>
            <person name="Ikeuchi M."/>
            <person name="Watanabe M."/>
            <person name="Wada H."/>
            <person name="Kobayashi K."/>
            <person name="Saito M."/>
            <person name="Masuda T."/>
            <person name="Sasaki-Sekimoto Y."/>
            <person name="Mashiguchi K."/>
            <person name="Awai K."/>
            <person name="Shimojima M."/>
            <person name="Masuda S."/>
            <person name="Iwai M."/>
            <person name="Nobusawa T."/>
            <person name="Narise T."/>
            <person name="Kondo S."/>
            <person name="Saito H."/>
            <person name="Sato R."/>
            <person name="Murakawa M."/>
            <person name="Ihara Y."/>
            <person name="Oshima-Yamada Y."/>
            <person name="Ohtaka K."/>
            <person name="Satoh M."/>
            <person name="Sonobe K."/>
            <person name="Ishii M."/>
            <person name="Ohtani R."/>
            <person name="Kanamori-Sato M."/>
            <person name="Honoki R."/>
            <person name="Miyazaki D."/>
            <person name="Mochizuki H."/>
            <person name="Umetsu J."/>
            <person name="Higashi K."/>
            <person name="Shibata D."/>
            <person name="Kamiya Y."/>
            <person name="Sato N."/>
            <person name="Nakamura Y."/>
            <person name="Tabata S."/>
            <person name="Ida S."/>
            <person name="Kurokawa K."/>
            <person name="Ohta H."/>
        </authorList>
    </citation>
    <scope>NUCLEOTIDE SEQUENCE [LARGE SCALE GENOMIC DNA]</scope>
    <source>
        <strain evidence="6 7">NIES-2285</strain>
    </source>
</reference>
<dbReference type="AlphaFoldDB" id="A0A1Y1ITB1"/>
<keyword evidence="1" id="KW-0547">Nucleotide-binding</keyword>
<evidence type="ECO:0000256" key="2">
    <source>
        <dbReference type="ARBA" id="ARBA00022840"/>
    </source>
</evidence>